<name>U5MR87_CLOSA</name>
<gene>
    <name evidence="1" type="ORF">CLSA_c11880</name>
</gene>
<dbReference type="OrthoDB" id="2055784at2"/>
<proteinExistence type="predicted"/>
<evidence type="ECO:0000313" key="1">
    <source>
        <dbReference type="EMBL" id="AGX42191.1"/>
    </source>
</evidence>
<dbReference type="RefSeq" id="WP_022744473.1">
    <property type="nucleotide sequence ID" value="NC_022571.1"/>
</dbReference>
<dbReference type="Proteomes" id="UP000017118">
    <property type="component" value="Chromosome"/>
</dbReference>
<keyword evidence="2" id="KW-1185">Reference proteome</keyword>
<reference evidence="1 2" key="1">
    <citation type="journal article" date="2013" name="Genome Announc.">
        <title>Complete Genome Sequence of the Solvent Producer Clostridium saccharobutylicum NCP262 (DSM 13864).</title>
        <authorList>
            <person name="Poehlein A."/>
            <person name="Hartwich K."/>
            <person name="Krabben P."/>
            <person name="Ehrenreich A."/>
            <person name="Liebl W."/>
            <person name="Durre P."/>
            <person name="Gottschalk G."/>
            <person name="Daniel R."/>
        </authorList>
    </citation>
    <scope>NUCLEOTIDE SEQUENCE [LARGE SCALE GENOMIC DNA]</scope>
    <source>
        <strain evidence="1">DSM 13864</strain>
    </source>
</reference>
<dbReference type="HOGENOM" id="CLU_1575764_0_0_9"/>
<evidence type="ECO:0000313" key="2">
    <source>
        <dbReference type="Proteomes" id="UP000017118"/>
    </source>
</evidence>
<accession>U5MR87</accession>
<dbReference type="EMBL" id="CP006721">
    <property type="protein sequence ID" value="AGX42191.1"/>
    <property type="molecule type" value="Genomic_DNA"/>
</dbReference>
<dbReference type="KEGG" id="csb:CLSA_c11880"/>
<sequence length="169" mass="20311">MMTEKEIIEELKEQWKEEVKLELLAGLKNLKSIKVLGRAELMKLFNCDRFKMNEIMSSEDKPPVVYIGRDYYITEQQMIEYFEGEENKKRRKNKVSKTQVMGNEFYSDLRVLYKKDLMKMFNMGRTKFLEFIKTETIPVKVIGQECYITEKKLQEWFYNVADTRIVLSK</sequence>
<dbReference type="GeneID" id="55473703"/>
<organism evidence="1 2">
    <name type="scientific">Clostridium saccharobutylicum DSM 13864</name>
    <dbReference type="NCBI Taxonomy" id="1345695"/>
    <lineage>
        <taxon>Bacteria</taxon>
        <taxon>Bacillati</taxon>
        <taxon>Bacillota</taxon>
        <taxon>Clostridia</taxon>
        <taxon>Eubacteriales</taxon>
        <taxon>Clostridiaceae</taxon>
        <taxon>Clostridium</taxon>
    </lineage>
</organism>
<dbReference type="AlphaFoldDB" id="U5MR87"/>
<protein>
    <submittedName>
        <fullName evidence="1">Uncharacterized protein</fullName>
    </submittedName>
</protein>
<dbReference type="PATRIC" id="fig|1345695.3.peg.1133"/>